<protein>
    <recommendedName>
        <fullName evidence="2">C2H2-type domain-containing protein</fullName>
    </recommendedName>
</protein>
<reference evidence="1" key="1">
    <citation type="submission" date="2019-12" db="EMBL/GenBank/DDBJ databases">
        <title>An insight into the sialome of adult female Ixodes ricinus ticks feeding for 6 days.</title>
        <authorList>
            <person name="Perner J."/>
            <person name="Ribeiro J.M.C."/>
        </authorList>
    </citation>
    <scope>NUCLEOTIDE SEQUENCE</scope>
    <source>
        <strain evidence="1">Semi-engorged</strain>
        <tissue evidence="1">Salivary glands</tissue>
    </source>
</reference>
<evidence type="ECO:0008006" key="2">
    <source>
        <dbReference type="Google" id="ProtNLM"/>
    </source>
</evidence>
<organism evidence="1">
    <name type="scientific">Ixodes ricinus</name>
    <name type="common">Common tick</name>
    <name type="synonym">Acarus ricinus</name>
    <dbReference type="NCBI Taxonomy" id="34613"/>
    <lineage>
        <taxon>Eukaryota</taxon>
        <taxon>Metazoa</taxon>
        <taxon>Ecdysozoa</taxon>
        <taxon>Arthropoda</taxon>
        <taxon>Chelicerata</taxon>
        <taxon>Arachnida</taxon>
        <taxon>Acari</taxon>
        <taxon>Parasitiformes</taxon>
        <taxon>Ixodida</taxon>
        <taxon>Ixodoidea</taxon>
        <taxon>Ixodidae</taxon>
        <taxon>Ixodinae</taxon>
        <taxon>Ixodes</taxon>
    </lineage>
</organism>
<evidence type="ECO:0000313" key="1">
    <source>
        <dbReference type="EMBL" id="MXU89694.1"/>
    </source>
</evidence>
<proteinExistence type="predicted"/>
<dbReference type="AlphaFoldDB" id="A0A6B0UJ64"/>
<name>A0A6B0UJ64_IXORI</name>
<sequence>MEPIPSSSCGDGAVPLGKTSSLLKATENILFRCCSCTYVTRDQHGIVSHLVAHACHQLGEKSSSSTSSELDCEGGGRLVAKWVNAFGWDHLTRTIWTGTIFYQIQLGQV</sequence>
<accession>A0A6B0UJ64</accession>
<dbReference type="EMBL" id="GIFC01007611">
    <property type="protein sequence ID" value="MXU89694.1"/>
    <property type="molecule type" value="Transcribed_RNA"/>
</dbReference>